<evidence type="ECO:0000313" key="1">
    <source>
        <dbReference type="EMBL" id="CAE0312367.1"/>
    </source>
</evidence>
<gene>
    <name evidence="1" type="ORF">FEHR0123_LOCUS7288</name>
</gene>
<proteinExistence type="predicted"/>
<dbReference type="SUPFAM" id="SSF75011">
    <property type="entry name" value="3-carboxy-cis,cis-mucoante lactonizing enzyme"/>
    <property type="match status" value="1"/>
</dbReference>
<dbReference type="EMBL" id="HBIE01023779">
    <property type="protein sequence ID" value="CAE0312367.1"/>
    <property type="molecule type" value="Transcribed_RNA"/>
</dbReference>
<accession>A0A7S3I2W7</accession>
<name>A0A7S3I2W7_9SPIT</name>
<reference evidence="1" key="1">
    <citation type="submission" date="2021-01" db="EMBL/GenBank/DDBJ databases">
        <authorList>
            <person name="Corre E."/>
            <person name="Pelletier E."/>
            <person name="Niang G."/>
            <person name="Scheremetjew M."/>
            <person name="Finn R."/>
            <person name="Kale V."/>
            <person name="Holt S."/>
            <person name="Cochrane G."/>
            <person name="Meng A."/>
            <person name="Brown T."/>
            <person name="Cohen L."/>
        </authorList>
    </citation>
    <scope>NUCLEOTIDE SEQUENCE</scope>
    <source>
        <strain evidence="1">Fehren 1</strain>
    </source>
</reference>
<dbReference type="AlphaFoldDB" id="A0A7S3I2W7"/>
<protein>
    <submittedName>
        <fullName evidence="1">Uncharacterized protein</fullName>
    </submittedName>
</protein>
<sequence>MIYKMEQLASDMDDPNYNFMVGTNNGIAILLISKNALSMTLSKESYLAGKVVNNFLTRGPTIIACVHNDDKFYLVDRKTREVTEVAWPLQSALCCTGLQWAPGFHPREMSFFFVRGANGIQLVNTQTWHVTTLINMSEGAASFPDLSLLLVEAGDDHSTVIYTLDKFDKVLVRHSYSHMLKFCVQTASVRASQSKAEMRRKCISV</sequence>
<organism evidence="1">
    <name type="scientific">Favella ehrenbergii</name>
    <dbReference type="NCBI Taxonomy" id="182087"/>
    <lineage>
        <taxon>Eukaryota</taxon>
        <taxon>Sar</taxon>
        <taxon>Alveolata</taxon>
        <taxon>Ciliophora</taxon>
        <taxon>Intramacronucleata</taxon>
        <taxon>Spirotrichea</taxon>
        <taxon>Choreotrichia</taxon>
        <taxon>Tintinnida</taxon>
        <taxon>Xystonellidae</taxon>
        <taxon>Favella</taxon>
    </lineage>
</organism>